<proteinExistence type="predicted"/>
<name>A0A848LSF8_9BACT</name>
<dbReference type="EMBL" id="JABBJJ010000255">
    <property type="protein sequence ID" value="NMO20599.1"/>
    <property type="molecule type" value="Genomic_DNA"/>
</dbReference>
<organism evidence="2 3">
    <name type="scientific">Pyxidicoccus fallax</name>
    <dbReference type="NCBI Taxonomy" id="394095"/>
    <lineage>
        <taxon>Bacteria</taxon>
        <taxon>Pseudomonadati</taxon>
        <taxon>Myxococcota</taxon>
        <taxon>Myxococcia</taxon>
        <taxon>Myxococcales</taxon>
        <taxon>Cystobacterineae</taxon>
        <taxon>Myxococcaceae</taxon>
        <taxon>Pyxidicoccus</taxon>
    </lineage>
</organism>
<sequence>MQTDYYVIECAPNNSHPLLDIDEVVGLGRPAPLVISQPLQLRLGAPVPRNPVMVDHHALPQPVFSSRIVEALEPLGLYCVQFVPADVKVKQDDVRRYWVLHVYNEIPCVDRQRSVLSIDDEDGRVMGIDALVLDERVLERIPLERRLLFVLEESISTYLFHSSVVERVLALAPPPEGLRFIRVDRWNDSAGFQAGPPAERS</sequence>
<keyword evidence="3" id="KW-1185">Reference proteome</keyword>
<feature type="domain" description="Immunity MXAN-0049 protein" evidence="1">
    <location>
        <begin position="60"/>
        <end position="181"/>
    </location>
</feature>
<accession>A0A848LSF8</accession>
<reference evidence="2 3" key="1">
    <citation type="submission" date="2020-04" db="EMBL/GenBank/DDBJ databases">
        <title>Draft genome of Pyxidicoccus fallax type strain.</title>
        <authorList>
            <person name="Whitworth D.E."/>
        </authorList>
    </citation>
    <scope>NUCLEOTIDE SEQUENCE [LARGE SCALE GENOMIC DNA]</scope>
    <source>
        <strain evidence="2 3">DSM 14698</strain>
    </source>
</reference>
<dbReference type="AlphaFoldDB" id="A0A848LSF8"/>
<evidence type="ECO:0000313" key="3">
    <source>
        <dbReference type="Proteomes" id="UP000518300"/>
    </source>
</evidence>
<dbReference type="RefSeq" id="WP_169349812.1">
    <property type="nucleotide sequence ID" value="NZ_JABBJJ010000255.1"/>
</dbReference>
<dbReference type="InterPro" id="IPR012433">
    <property type="entry name" value="Imm11"/>
</dbReference>
<dbReference type="Pfam" id="PF07791">
    <property type="entry name" value="Imm11"/>
    <property type="match status" value="1"/>
</dbReference>
<evidence type="ECO:0000259" key="1">
    <source>
        <dbReference type="Pfam" id="PF07791"/>
    </source>
</evidence>
<gene>
    <name evidence="2" type="ORF">HG543_37920</name>
</gene>
<evidence type="ECO:0000313" key="2">
    <source>
        <dbReference type="EMBL" id="NMO20599.1"/>
    </source>
</evidence>
<dbReference type="Proteomes" id="UP000518300">
    <property type="component" value="Unassembled WGS sequence"/>
</dbReference>
<comment type="caution">
    <text evidence="2">The sequence shown here is derived from an EMBL/GenBank/DDBJ whole genome shotgun (WGS) entry which is preliminary data.</text>
</comment>
<protein>
    <recommendedName>
        <fullName evidence="1">Immunity MXAN-0049 protein domain-containing protein</fullName>
    </recommendedName>
</protein>